<evidence type="ECO:0000256" key="2">
    <source>
        <dbReference type="ARBA" id="ARBA00007886"/>
    </source>
</evidence>
<evidence type="ECO:0000256" key="7">
    <source>
        <dbReference type="ARBA" id="ARBA00023288"/>
    </source>
</evidence>
<dbReference type="InterPro" id="IPR046953">
    <property type="entry name" value="Spore_GerAC-like_C"/>
</dbReference>
<dbReference type="RefSeq" id="WP_065852107.1">
    <property type="nucleotide sequence ID" value="NZ_LYPC01000014.1"/>
</dbReference>
<dbReference type="PANTHER" id="PTHR35789">
    <property type="entry name" value="SPORE GERMINATION PROTEIN B3"/>
    <property type="match status" value="1"/>
</dbReference>
<dbReference type="Pfam" id="PF25198">
    <property type="entry name" value="Spore_GerAC_N"/>
    <property type="match status" value="1"/>
</dbReference>
<comment type="similarity">
    <text evidence="2">Belongs to the GerABKC lipoprotein family.</text>
</comment>
<keyword evidence="5" id="KW-0472">Membrane</keyword>
<evidence type="ECO:0000256" key="4">
    <source>
        <dbReference type="ARBA" id="ARBA00022729"/>
    </source>
</evidence>
<evidence type="ECO:0000259" key="8">
    <source>
        <dbReference type="Pfam" id="PF05504"/>
    </source>
</evidence>
<gene>
    <name evidence="10" type="ORF">A8709_13920</name>
</gene>
<evidence type="ECO:0000313" key="11">
    <source>
        <dbReference type="Proteomes" id="UP000093309"/>
    </source>
</evidence>
<evidence type="ECO:0000256" key="3">
    <source>
        <dbReference type="ARBA" id="ARBA00022544"/>
    </source>
</evidence>
<evidence type="ECO:0000313" key="10">
    <source>
        <dbReference type="EMBL" id="OCT15196.1"/>
    </source>
</evidence>
<dbReference type="InterPro" id="IPR038501">
    <property type="entry name" value="Spore_GerAC_C_sf"/>
</dbReference>
<dbReference type="PANTHER" id="PTHR35789:SF1">
    <property type="entry name" value="SPORE GERMINATION PROTEIN B3"/>
    <property type="match status" value="1"/>
</dbReference>
<dbReference type="OrthoDB" id="2370124at2"/>
<sequence length="379" mass="42723">MKRVVGSMMILLLLTGCWDRLPLRNLKIVDITGIDYDEKSSKVSLNFVVTKLSKAGQGSGVSVSDATEISDSSVIEAVGQGLYKDQGPFIGINTRLFLMSESFIMHQPVRELAFLLDTPFTTINSPVVILDDQDASFFKQFNGTMTDKTKELNEFVKSLETYGLVPNVTMMDFLLSKEEPLNDFALPVIKHVNSRMELIGALLFRQSDSTGIKLNNEQIQTLMMLVGNGNVRQKLKGFSTKFNYGRVAKTGHMDDKDYAFFIKKINSKITARQQLSELPTITIKVRMNIIATELGEEVTGLKTAYVNEMEKALSNHLNEKAAKTIKKLQEANSDVLGIGKELKAFHPALWKTLEWRKDYPRLVIEPQFEVRILNTEIER</sequence>
<dbReference type="GO" id="GO:0016020">
    <property type="term" value="C:membrane"/>
    <property type="evidence" value="ECO:0007669"/>
    <property type="project" value="UniProtKB-SubCell"/>
</dbReference>
<dbReference type="InterPro" id="IPR008844">
    <property type="entry name" value="Spore_GerAC-like"/>
</dbReference>
<keyword evidence="4" id="KW-0732">Signal</keyword>
<dbReference type="AlphaFoldDB" id="A0A1C1A3S9"/>
<feature type="domain" description="Spore germination protein N-terminal" evidence="9">
    <location>
        <begin position="19"/>
        <end position="190"/>
    </location>
</feature>
<dbReference type="Pfam" id="PF05504">
    <property type="entry name" value="Spore_GerAC"/>
    <property type="match status" value="1"/>
</dbReference>
<comment type="subcellular location">
    <subcellularLocation>
        <location evidence="1">Membrane</location>
        <topology evidence="1">Lipid-anchor</topology>
    </subcellularLocation>
</comment>
<feature type="domain" description="Spore germination GerAC-like C-terminal" evidence="8">
    <location>
        <begin position="200"/>
        <end position="375"/>
    </location>
</feature>
<evidence type="ECO:0000256" key="5">
    <source>
        <dbReference type="ARBA" id="ARBA00023136"/>
    </source>
</evidence>
<keyword evidence="3" id="KW-0309">Germination</keyword>
<dbReference type="InterPro" id="IPR057336">
    <property type="entry name" value="GerAC_N"/>
</dbReference>
<evidence type="ECO:0000259" key="9">
    <source>
        <dbReference type="Pfam" id="PF25198"/>
    </source>
</evidence>
<dbReference type="PROSITE" id="PS51257">
    <property type="entry name" value="PROKAR_LIPOPROTEIN"/>
    <property type="match status" value="1"/>
</dbReference>
<dbReference type="Gene3D" id="3.30.300.210">
    <property type="entry name" value="Nutrient germinant receptor protein C, domain 3"/>
    <property type="match status" value="1"/>
</dbReference>
<keyword evidence="6" id="KW-0564">Palmitate</keyword>
<evidence type="ECO:0000256" key="6">
    <source>
        <dbReference type="ARBA" id="ARBA00023139"/>
    </source>
</evidence>
<name>A0A1C1A3S9_9BACL</name>
<reference evidence="11" key="1">
    <citation type="submission" date="2016-05" db="EMBL/GenBank/DDBJ databases">
        <title>Paenibacillus oryzae. sp. nov., isolated from the rice root.</title>
        <authorList>
            <person name="Zhang J."/>
            <person name="Zhang X."/>
        </authorList>
    </citation>
    <scope>NUCLEOTIDE SEQUENCE [LARGE SCALE GENOMIC DNA]</scope>
    <source>
        <strain evidence="11">KCTC13222</strain>
    </source>
</reference>
<proteinExistence type="inferred from homology"/>
<protein>
    <submittedName>
        <fullName evidence="10">Uncharacterized protein</fullName>
    </submittedName>
</protein>
<keyword evidence="7" id="KW-0449">Lipoprotein</keyword>
<keyword evidence="11" id="KW-1185">Reference proteome</keyword>
<evidence type="ECO:0000256" key="1">
    <source>
        <dbReference type="ARBA" id="ARBA00004635"/>
    </source>
</evidence>
<dbReference type="GO" id="GO:0009847">
    <property type="term" value="P:spore germination"/>
    <property type="evidence" value="ECO:0007669"/>
    <property type="project" value="InterPro"/>
</dbReference>
<dbReference type="STRING" id="512399.A8709_13920"/>
<dbReference type="Proteomes" id="UP000093309">
    <property type="component" value="Unassembled WGS sequence"/>
</dbReference>
<organism evidence="10 11">
    <name type="scientific">Paenibacillus pectinilyticus</name>
    <dbReference type="NCBI Taxonomy" id="512399"/>
    <lineage>
        <taxon>Bacteria</taxon>
        <taxon>Bacillati</taxon>
        <taxon>Bacillota</taxon>
        <taxon>Bacilli</taxon>
        <taxon>Bacillales</taxon>
        <taxon>Paenibacillaceae</taxon>
        <taxon>Paenibacillus</taxon>
    </lineage>
</organism>
<accession>A0A1C1A3S9</accession>
<comment type="caution">
    <text evidence="10">The sequence shown here is derived from an EMBL/GenBank/DDBJ whole genome shotgun (WGS) entry which is preliminary data.</text>
</comment>
<dbReference type="EMBL" id="LYPC01000014">
    <property type="protein sequence ID" value="OCT15196.1"/>
    <property type="molecule type" value="Genomic_DNA"/>
</dbReference>